<proteinExistence type="predicted"/>
<dbReference type="EMBL" id="OU893354">
    <property type="protein sequence ID" value="CAG9790710.1"/>
    <property type="molecule type" value="Genomic_DNA"/>
</dbReference>
<protein>
    <submittedName>
        <fullName evidence="1">Uncharacterized protein</fullName>
    </submittedName>
</protein>
<evidence type="ECO:0000313" key="2">
    <source>
        <dbReference type="Proteomes" id="UP001153714"/>
    </source>
</evidence>
<reference evidence="1" key="2">
    <citation type="submission" date="2022-10" db="EMBL/GenBank/DDBJ databases">
        <authorList>
            <consortium name="ENA_rothamsted_submissions"/>
            <consortium name="culmorum"/>
            <person name="King R."/>
        </authorList>
    </citation>
    <scope>NUCLEOTIDE SEQUENCE</scope>
</reference>
<gene>
    <name evidence="1" type="ORF">DIATSA_LOCUS8371</name>
</gene>
<accession>A0A9N9R6V2</accession>
<name>A0A9N9R6V2_9NEOP</name>
<reference evidence="1" key="1">
    <citation type="submission" date="2021-12" db="EMBL/GenBank/DDBJ databases">
        <authorList>
            <person name="King R."/>
        </authorList>
    </citation>
    <scope>NUCLEOTIDE SEQUENCE</scope>
</reference>
<organism evidence="1 2">
    <name type="scientific">Diatraea saccharalis</name>
    <name type="common">sugarcane borer</name>
    <dbReference type="NCBI Taxonomy" id="40085"/>
    <lineage>
        <taxon>Eukaryota</taxon>
        <taxon>Metazoa</taxon>
        <taxon>Ecdysozoa</taxon>
        <taxon>Arthropoda</taxon>
        <taxon>Hexapoda</taxon>
        <taxon>Insecta</taxon>
        <taxon>Pterygota</taxon>
        <taxon>Neoptera</taxon>
        <taxon>Endopterygota</taxon>
        <taxon>Lepidoptera</taxon>
        <taxon>Glossata</taxon>
        <taxon>Ditrysia</taxon>
        <taxon>Pyraloidea</taxon>
        <taxon>Crambidae</taxon>
        <taxon>Crambinae</taxon>
        <taxon>Diatraea</taxon>
    </lineage>
</organism>
<evidence type="ECO:0000313" key="1">
    <source>
        <dbReference type="EMBL" id="CAG9790710.1"/>
    </source>
</evidence>
<keyword evidence="2" id="KW-1185">Reference proteome</keyword>
<dbReference type="Proteomes" id="UP001153714">
    <property type="component" value="Chromosome 23"/>
</dbReference>
<sequence>MFANAAFGRFQVDHAISALHRSVASHEEIKVNILSYDHKYTKSIVRNIYKYRSRSFLVQDKSPGLPWTERGYKTKVCVLKNKKARNEILAPWDAIGRGRDTGLPDTAAFFRVQDVTLDNNKIRGEWGVPLDVISKEACFFLPSSLLKITTAPKAYRLEMVTGDMAYIDDMIRYHKGKPMIGLTLVDSIKQYHYGL</sequence>
<dbReference type="AlphaFoldDB" id="A0A9N9R6V2"/>
<dbReference type="OrthoDB" id="7397611at2759"/>